<feature type="transmembrane region" description="Helical" evidence="1">
    <location>
        <begin position="178"/>
        <end position="196"/>
    </location>
</feature>
<name>E9GER5_DAPPU</name>
<reference evidence="2 3" key="1">
    <citation type="journal article" date="2011" name="Science">
        <title>The ecoresponsive genome of Daphnia pulex.</title>
        <authorList>
            <person name="Colbourne J.K."/>
            <person name="Pfrender M.E."/>
            <person name="Gilbert D."/>
            <person name="Thomas W.K."/>
            <person name="Tucker A."/>
            <person name="Oakley T.H."/>
            <person name="Tokishita S."/>
            <person name="Aerts A."/>
            <person name="Arnold G.J."/>
            <person name="Basu M.K."/>
            <person name="Bauer D.J."/>
            <person name="Caceres C.E."/>
            <person name="Carmel L."/>
            <person name="Casola C."/>
            <person name="Choi J.H."/>
            <person name="Detter J.C."/>
            <person name="Dong Q."/>
            <person name="Dusheyko S."/>
            <person name="Eads B.D."/>
            <person name="Frohlich T."/>
            <person name="Geiler-Samerotte K.A."/>
            <person name="Gerlach D."/>
            <person name="Hatcher P."/>
            <person name="Jogdeo S."/>
            <person name="Krijgsveld J."/>
            <person name="Kriventseva E.V."/>
            <person name="Kultz D."/>
            <person name="Laforsch C."/>
            <person name="Lindquist E."/>
            <person name="Lopez J."/>
            <person name="Manak J.R."/>
            <person name="Muller J."/>
            <person name="Pangilinan J."/>
            <person name="Patwardhan R.P."/>
            <person name="Pitluck S."/>
            <person name="Pritham E.J."/>
            <person name="Rechtsteiner A."/>
            <person name="Rho M."/>
            <person name="Rogozin I.B."/>
            <person name="Sakarya O."/>
            <person name="Salamov A."/>
            <person name="Schaack S."/>
            <person name="Shapiro H."/>
            <person name="Shiga Y."/>
            <person name="Skalitzky C."/>
            <person name="Smith Z."/>
            <person name="Souvorov A."/>
            <person name="Sung W."/>
            <person name="Tang Z."/>
            <person name="Tsuchiya D."/>
            <person name="Tu H."/>
            <person name="Vos H."/>
            <person name="Wang M."/>
            <person name="Wolf Y.I."/>
            <person name="Yamagata H."/>
            <person name="Yamada T."/>
            <person name="Ye Y."/>
            <person name="Shaw J.R."/>
            <person name="Andrews J."/>
            <person name="Crease T.J."/>
            <person name="Tang H."/>
            <person name="Lucas S.M."/>
            <person name="Robertson H.M."/>
            <person name="Bork P."/>
            <person name="Koonin E.V."/>
            <person name="Zdobnov E.M."/>
            <person name="Grigoriev I.V."/>
            <person name="Lynch M."/>
            <person name="Boore J.L."/>
        </authorList>
    </citation>
    <scope>NUCLEOTIDE SEQUENCE [LARGE SCALE GENOMIC DNA]</scope>
</reference>
<dbReference type="PANTHER" id="PTHR12242:SF49">
    <property type="entry name" value="HEADBUTT, ISOFORM E"/>
    <property type="match status" value="1"/>
</dbReference>
<accession>E9GER5</accession>
<keyword evidence="1" id="KW-0472">Membrane</keyword>
<protein>
    <recommendedName>
        <fullName evidence="4">Rost</fullName>
    </recommendedName>
</protein>
<evidence type="ECO:0008006" key="4">
    <source>
        <dbReference type="Google" id="ProtNLM"/>
    </source>
</evidence>
<feature type="transmembrane region" description="Helical" evidence="1">
    <location>
        <begin position="118"/>
        <end position="138"/>
    </location>
</feature>
<dbReference type="eggNOG" id="ENOG502S8CX">
    <property type="taxonomic scope" value="Eukaryota"/>
</dbReference>
<evidence type="ECO:0000313" key="3">
    <source>
        <dbReference type="Proteomes" id="UP000000305"/>
    </source>
</evidence>
<keyword evidence="1" id="KW-1133">Transmembrane helix</keyword>
<dbReference type="InParanoid" id="E9GER5"/>
<keyword evidence="1" id="KW-0812">Transmembrane</keyword>
<proteinExistence type="predicted"/>
<feature type="transmembrane region" description="Helical" evidence="1">
    <location>
        <begin position="216"/>
        <end position="244"/>
    </location>
</feature>
<dbReference type="OMA" id="VIESMWP"/>
<dbReference type="OrthoDB" id="6342053at2759"/>
<dbReference type="STRING" id="6669.E9GER5"/>
<dbReference type="EMBL" id="GL732541">
    <property type="protein sequence ID" value="EFX81881.1"/>
    <property type="molecule type" value="Genomic_DNA"/>
</dbReference>
<feature type="transmembrane region" description="Helical" evidence="1">
    <location>
        <begin position="70"/>
        <end position="98"/>
    </location>
</feature>
<dbReference type="InterPro" id="IPR049352">
    <property type="entry name" value="Rost"/>
</dbReference>
<dbReference type="FunCoup" id="E9GER5">
    <property type="interactions" value="75"/>
</dbReference>
<evidence type="ECO:0000313" key="2">
    <source>
        <dbReference type="EMBL" id="EFX81881.1"/>
    </source>
</evidence>
<organism evidence="2 3">
    <name type="scientific">Daphnia pulex</name>
    <name type="common">Water flea</name>
    <dbReference type="NCBI Taxonomy" id="6669"/>
    <lineage>
        <taxon>Eukaryota</taxon>
        <taxon>Metazoa</taxon>
        <taxon>Ecdysozoa</taxon>
        <taxon>Arthropoda</taxon>
        <taxon>Crustacea</taxon>
        <taxon>Branchiopoda</taxon>
        <taxon>Diplostraca</taxon>
        <taxon>Cladocera</taxon>
        <taxon>Anomopoda</taxon>
        <taxon>Daphniidae</taxon>
        <taxon>Daphnia</taxon>
    </lineage>
</organism>
<evidence type="ECO:0000256" key="1">
    <source>
        <dbReference type="SAM" id="Phobius"/>
    </source>
</evidence>
<dbReference type="PhylomeDB" id="E9GER5"/>
<dbReference type="HOGENOM" id="CLU_066320_0_1_1"/>
<feature type="transmembrane region" description="Helical" evidence="1">
    <location>
        <begin position="43"/>
        <end position="64"/>
    </location>
</feature>
<dbReference type="KEGG" id="dpx:DAPPUDRAFT_223935"/>
<sequence>MLPNANQKYPLCQQFGFSYDQPYDFAVFSWQQSKRDQVSGPYIVYRFLAAALFLSVVVYCGARSNHPEYWLIYLSHIGLILQTLHLALSAAVPVQLLLLSHRGQVDSNNTTLLKFSWFLYNITNLLSLLISAVFWAVLFVPGRGLKDKDILVHALNSIMSICDMFISKRPCRMLHFHHSFAALGPYVVFSAIYWAAGGQRENGLSYIYPILNWENLSLTVPFVLVGLTIGLPLVHGVIWSLHVLRDRVIQCARKFDEQNDYYQSRWNPAFVLDETGGANSAIVIKA</sequence>
<dbReference type="AlphaFoldDB" id="E9GER5"/>
<dbReference type="GO" id="GO:0016020">
    <property type="term" value="C:membrane"/>
    <property type="evidence" value="ECO:0000318"/>
    <property type="project" value="GO_Central"/>
</dbReference>
<keyword evidence="3" id="KW-1185">Reference proteome</keyword>
<dbReference type="Proteomes" id="UP000000305">
    <property type="component" value="Unassembled WGS sequence"/>
</dbReference>
<gene>
    <name evidence="2" type="ORF">DAPPUDRAFT_223935</name>
</gene>
<dbReference type="Pfam" id="PF21534">
    <property type="entry name" value="Rost"/>
    <property type="match status" value="1"/>
</dbReference>
<dbReference type="PANTHER" id="PTHR12242">
    <property type="entry name" value="OS02G0130600 PROTEIN-RELATED"/>
    <property type="match status" value="1"/>
</dbReference>